<dbReference type="PANTHER" id="PTHR11070:SF2">
    <property type="entry name" value="ATP-DEPENDENT DNA HELICASE SRS2"/>
    <property type="match status" value="1"/>
</dbReference>
<comment type="caution">
    <text evidence="15">The sequence shown here is derived from an EMBL/GenBank/DDBJ whole genome shotgun (WGS) entry which is preliminary data.</text>
</comment>
<evidence type="ECO:0000256" key="9">
    <source>
        <dbReference type="ARBA" id="ARBA00034808"/>
    </source>
</evidence>
<keyword evidence="6" id="KW-0238">DNA-binding</keyword>
<dbReference type="RefSeq" id="WP_219937621.1">
    <property type="nucleotide sequence ID" value="NZ_JAGFNY010000016.1"/>
</dbReference>
<feature type="binding site" evidence="12">
    <location>
        <begin position="41"/>
        <end position="48"/>
    </location>
    <ligand>
        <name>ATP</name>
        <dbReference type="ChEBI" id="CHEBI:30616"/>
    </ligand>
</feature>
<evidence type="ECO:0000256" key="11">
    <source>
        <dbReference type="ARBA" id="ARBA00048988"/>
    </source>
</evidence>
<gene>
    <name evidence="15" type="ORF">J5V48_05760</name>
</gene>
<evidence type="ECO:0000259" key="14">
    <source>
        <dbReference type="PROSITE" id="PS51217"/>
    </source>
</evidence>
<dbReference type="CDD" id="cd18807">
    <property type="entry name" value="SF1_C_UvrD"/>
    <property type="match status" value="1"/>
</dbReference>
<organism evidence="15 16">
    <name type="scientific">Succinivibrio faecicola</name>
    <dbReference type="NCBI Taxonomy" id="2820300"/>
    <lineage>
        <taxon>Bacteria</taxon>
        <taxon>Pseudomonadati</taxon>
        <taxon>Pseudomonadota</taxon>
        <taxon>Gammaproteobacteria</taxon>
        <taxon>Aeromonadales</taxon>
        <taxon>Succinivibrionaceae</taxon>
        <taxon>Succinivibrio</taxon>
    </lineage>
</organism>
<evidence type="ECO:0000256" key="6">
    <source>
        <dbReference type="ARBA" id="ARBA00023125"/>
    </source>
</evidence>
<evidence type="ECO:0000256" key="1">
    <source>
        <dbReference type="ARBA" id="ARBA00009922"/>
    </source>
</evidence>
<evidence type="ECO:0000256" key="3">
    <source>
        <dbReference type="ARBA" id="ARBA00022801"/>
    </source>
</evidence>
<dbReference type="InterPro" id="IPR014017">
    <property type="entry name" value="DNA_helicase_UvrD-like_C"/>
</dbReference>
<dbReference type="PROSITE" id="PS51217">
    <property type="entry name" value="UVRD_HELICASE_CTER"/>
    <property type="match status" value="1"/>
</dbReference>
<keyword evidence="7" id="KW-0413">Isomerase</keyword>
<evidence type="ECO:0000256" key="4">
    <source>
        <dbReference type="ARBA" id="ARBA00022806"/>
    </source>
</evidence>
<dbReference type="EMBL" id="JAGFNY010000016">
    <property type="protein sequence ID" value="MBW7570399.1"/>
    <property type="molecule type" value="Genomic_DNA"/>
</dbReference>
<dbReference type="SUPFAM" id="SSF52540">
    <property type="entry name" value="P-loop containing nucleoside triphosphate hydrolases"/>
    <property type="match status" value="1"/>
</dbReference>
<sequence>MSDLDLLDSAPVADESKILEGLNDSQKEAVSSPLCNALIIAGAGTGKTRVLVSRIVYLISHYQVKARNILAVTFTNKAAKEMRERIGMYLNANDTHHLWANTFHSTCLRLLRAYATQAGLTPGFLILDTDGQNSLVKRIMLDLKMDIKEIKPSEFASRISSLKEKGMRADDFQKRVNYIKYTNKKKSGTIEKLALVYSAYERICNQENSVDFAEILLRTVELLRSNSAIREIQNERFKEILVDEFQDTNSIQYELLTLLAGKNSHVMVVGDDDQSIYSWRGADYTNMKKFLNTFPDVHQYLLSLNYRSTQNILDMANTLIEKNFERVMLKNLKGNNGTGSLVSIFKCANNRVEELSVAKEIQSLKDQGVKLSDIAVLYRNNYLSFGFEQALTKAKIPYVIYGGQKFFERAEIQSALAYLKILVNKKDDTALLRIINLPARKIGPKVVESLRNISNEHSCSIIEAIEYLHEYVSSSDAAKELKTLYSKVSAFYNLYLELLSKKETMRLHEFVHHMLTLTGLYAFYSEKDAKEGKSEEDNSRYKNLGVLVSNVKEFEASVDQGEVSVDSENSAKVEDQLTLYLTNITLVSGGEINENGSAETMPFDCVNLMTIHASKGLEFKYVFICGFESEILPSSRKSSSGDNSLEEERRLAYVGITRAKEQLVISYANARTMFGKNEQKGASSFINDIVESYENSKNKPYKIVTKI</sequence>
<evidence type="ECO:0000256" key="2">
    <source>
        <dbReference type="ARBA" id="ARBA00022741"/>
    </source>
</evidence>
<feature type="domain" description="UvrD-like helicase ATP-binding" evidence="13">
    <location>
        <begin position="20"/>
        <end position="309"/>
    </location>
</feature>
<dbReference type="Proteomes" id="UP000731465">
    <property type="component" value="Unassembled WGS sequence"/>
</dbReference>
<evidence type="ECO:0000256" key="5">
    <source>
        <dbReference type="ARBA" id="ARBA00022840"/>
    </source>
</evidence>
<dbReference type="Pfam" id="PF13361">
    <property type="entry name" value="UvrD_C"/>
    <property type="match status" value="1"/>
</dbReference>
<dbReference type="Gene3D" id="1.10.486.10">
    <property type="entry name" value="PCRA, domain 4"/>
    <property type="match status" value="1"/>
</dbReference>
<dbReference type="Gene3D" id="1.10.10.160">
    <property type="match status" value="1"/>
</dbReference>
<name>A0ABS7DGH4_9GAMM</name>
<keyword evidence="16" id="KW-1185">Reference proteome</keyword>
<evidence type="ECO:0000256" key="10">
    <source>
        <dbReference type="ARBA" id="ARBA00034923"/>
    </source>
</evidence>
<dbReference type="CDD" id="cd17932">
    <property type="entry name" value="DEXQc_UvrD"/>
    <property type="match status" value="1"/>
</dbReference>
<evidence type="ECO:0000259" key="13">
    <source>
        <dbReference type="PROSITE" id="PS51198"/>
    </source>
</evidence>
<reference evidence="15 16" key="1">
    <citation type="submission" date="2021-03" db="EMBL/GenBank/DDBJ databases">
        <title>Succinivibrio sp. nov. isolated from feces of cow.</title>
        <authorList>
            <person name="Choi J.-Y."/>
        </authorList>
    </citation>
    <scope>NUCLEOTIDE SEQUENCE [LARGE SCALE GENOMIC DNA]</scope>
    <source>
        <strain evidence="15 16">AGMB01872</strain>
    </source>
</reference>
<feature type="domain" description="UvrD-like helicase C-terminal" evidence="14">
    <location>
        <begin position="310"/>
        <end position="616"/>
    </location>
</feature>
<comment type="catalytic activity">
    <reaction evidence="11">
        <text>ATP + H2O = ADP + phosphate + H(+)</text>
        <dbReference type="Rhea" id="RHEA:13065"/>
        <dbReference type="ChEBI" id="CHEBI:15377"/>
        <dbReference type="ChEBI" id="CHEBI:15378"/>
        <dbReference type="ChEBI" id="CHEBI:30616"/>
        <dbReference type="ChEBI" id="CHEBI:43474"/>
        <dbReference type="ChEBI" id="CHEBI:456216"/>
        <dbReference type="EC" id="5.6.2.4"/>
    </reaction>
</comment>
<proteinExistence type="inferred from homology"/>
<dbReference type="EC" id="5.6.2.4" evidence="9"/>
<dbReference type="InterPro" id="IPR014016">
    <property type="entry name" value="UvrD-like_ATP-bd"/>
</dbReference>
<dbReference type="PROSITE" id="PS51198">
    <property type="entry name" value="UVRD_HELICASE_ATP_BIND"/>
    <property type="match status" value="1"/>
</dbReference>
<evidence type="ECO:0000256" key="8">
    <source>
        <dbReference type="ARBA" id="ARBA00034617"/>
    </source>
</evidence>
<evidence type="ECO:0000313" key="16">
    <source>
        <dbReference type="Proteomes" id="UP000731465"/>
    </source>
</evidence>
<dbReference type="PANTHER" id="PTHR11070">
    <property type="entry name" value="UVRD / RECB / PCRA DNA HELICASE FAMILY MEMBER"/>
    <property type="match status" value="1"/>
</dbReference>
<protein>
    <recommendedName>
        <fullName evidence="9">DNA 3'-5' helicase</fullName>
        <ecNumber evidence="9">5.6.2.4</ecNumber>
    </recommendedName>
    <alternativeName>
        <fullName evidence="10">DNA 3'-5' helicase II</fullName>
    </alternativeName>
</protein>
<keyword evidence="5 12" id="KW-0067">ATP-binding</keyword>
<accession>A0ABS7DGH4</accession>
<keyword evidence="2 12" id="KW-0547">Nucleotide-binding</keyword>
<comment type="similarity">
    <text evidence="1">Belongs to the helicase family. UvrD subfamily.</text>
</comment>
<evidence type="ECO:0000313" key="15">
    <source>
        <dbReference type="EMBL" id="MBW7570399.1"/>
    </source>
</evidence>
<comment type="catalytic activity">
    <reaction evidence="8">
        <text>Couples ATP hydrolysis with the unwinding of duplex DNA by translocating in the 3'-5' direction.</text>
        <dbReference type="EC" id="5.6.2.4"/>
    </reaction>
</comment>
<dbReference type="Pfam" id="PF00580">
    <property type="entry name" value="UvrD-helicase"/>
    <property type="match status" value="1"/>
</dbReference>
<dbReference type="InterPro" id="IPR013986">
    <property type="entry name" value="DExx_box_DNA_helicase_dom_sf"/>
</dbReference>
<keyword evidence="4 12" id="KW-0347">Helicase</keyword>
<evidence type="ECO:0000256" key="12">
    <source>
        <dbReference type="PROSITE-ProRule" id="PRU00560"/>
    </source>
</evidence>
<dbReference type="InterPro" id="IPR027417">
    <property type="entry name" value="P-loop_NTPase"/>
</dbReference>
<dbReference type="InterPro" id="IPR000212">
    <property type="entry name" value="DNA_helicase_UvrD/REP"/>
</dbReference>
<dbReference type="Gene3D" id="3.40.50.300">
    <property type="entry name" value="P-loop containing nucleotide triphosphate hydrolases"/>
    <property type="match status" value="2"/>
</dbReference>
<evidence type="ECO:0000256" key="7">
    <source>
        <dbReference type="ARBA" id="ARBA00023235"/>
    </source>
</evidence>
<keyword evidence="3 12" id="KW-0378">Hydrolase</keyword>